<dbReference type="AlphaFoldDB" id="A0A2R8CDD7"/>
<dbReference type="Proteomes" id="UP000244898">
    <property type="component" value="Unassembled WGS sequence"/>
</dbReference>
<organism evidence="1 2">
    <name type="scientific">Falsiruegeria mediterranea M17</name>
    <dbReference type="NCBI Taxonomy" id="1200281"/>
    <lineage>
        <taxon>Bacteria</taxon>
        <taxon>Pseudomonadati</taxon>
        <taxon>Pseudomonadota</taxon>
        <taxon>Alphaproteobacteria</taxon>
        <taxon>Rhodobacterales</taxon>
        <taxon>Roseobacteraceae</taxon>
        <taxon>Falsiruegeria</taxon>
    </lineage>
</organism>
<reference evidence="2" key="1">
    <citation type="submission" date="2018-03" db="EMBL/GenBank/DDBJ databases">
        <authorList>
            <person name="Rodrigo-Torres L."/>
            <person name="Arahal R. D."/>
            <person name="Lucena T."/>
        </authorList>
    </citation>
    <scope>NUCLEOTIDE SEQUENCE [LARGE SCALE GENOMIC DNA]</scope>
    <source>
        <strain evidence="2">CECT 7615</strain>
    </source>
</reference>
<evidence type="ECO:0000313" key="1">
    <source>
        <dbReference type="EMBL" id="SPJ30457.1"/>
    </source>
</evidence>
<accession>A0A2R8CDD7</accession>
<name>A0A2R8CDD7_9RHOB</name>
<gene>
    <name evidence="1" type="ORF">TRM7615_03991</name>
</gene>
<evidence type="ECO:0000313" key="2">
    <source>
        <dbReference type="Proteomes" id="UP000244898"/>
    </source>
</evidence>
<proteinExistence type="predicted"/>
<protein>
    <submittedName>
        <fullName evidence="1">Uncharacterized protein</fullName>
    </submittedName>
</protein>
<sequence>MPERPYEFEELICFQEVSLAVQDVRRWADAHNTETSKKTIRNERGAGRKSAEDWLEVEKYLRNAIEHGRVWSNFLILNVKI</sequence>
<dbReference type="EMBL" id="ONZG01000011">
    <property type="protein sequence ID" value="SPJ30457.1"/>
    <property type="molecule type" value="Genomic_DNA"/>
</dbReference>
<keyword evidence="2" id="KW-1185">Reference proteome</keyword>